<dbReference type="EMBL" id="PQXM01000041">
    <property type="protein sequence ID" value="TGO79176.1"/>
    <property type="molecule type" value="Genomic_DNA"/>
</dbReference>
<sequence>MQCNTSALPGTMLDVQYSINLIMIASSSTHSDNTTPLSIAPGARVFSFSQMLLTFHASKAQQRYSQLIHSMNAHQPNPTPAPDWAFKLGMIGCGAGVSELQRFVLRLVVQISVAG</sequence>
<reference evidence="1 2" key="1">
    <citation type="submission" date="2017-12" db="EMBL/GenBank/DDBJ databases">
        <title>Comparative genomics of Botrytis spp.</title>
        <authorList>
            <person name="Valero-Jimenez C.A."/>
            <person name="Tapia P."/>
            <person name="Veloso J."/>
            <person name="Silva-Moreno E."/>
            <person name="Staats M."/>
            <person name="Valdes J.H."/>
            <person name="Van Kan J.A.L."/>
        </authorList>
    </citation>
    <scope>NUCLEOTIDE SEQUENCE [LARGE SCALE GENOMIC DNA]</scope>
    <source>
        <strain evidence="1 2">Be9601</strain>
    </source>
</reference>
<proteinExistence type="predicted"/>
<evidence type="ECO:0000313" key="2">
    <source>
        <dbReference type="Proteomes" id="UP000297229"/>
    </source>
</evidence>
<accession>A0A4Z1K0R7</accession>
<dbReference type="AlphaFoldDB" id="A0A4Z1K0R7"/>
<protein>
    <submittedName>
        <fullName evidence="1">Uncharacterized protein</fullName>
    </submittedName>
</protein>
<comment type="caution">
    <text evidence="1">The sequence shown here is derived from an EMBL/GenBank/DDBJ whole genome shotgun (WGS) entry which is preliminary data.</text>
</comment>
<organism evidence="1 2">
    <name type="scientific">Botrytis elliptica</name>
    <dbReference type="NCBI Taxonomy" id="278938"/>
    <lineage>
        <taxon>Eukaryota</taxon>
        <taxon>Fungi</taxon>
        <taxon>Dikarya</taxon>
        <taxon>Ascomycota</taxon>
        <taxon>Pezizomycotina</taxon>
        <taxon>Leotiomycetes</taxon>
        <taxon>Helotiales</taxon>
        <taxon>Sclerotiniaceae</taxon>
        <taxon>Botrytis</taxon>
    </lineage>
</organism>
<evidence type="ECO:0000313" key="1">
    <source>
        <dbReference type="EMBL" id="TGO79176.1"/>
    </source>
</evidence>
<keyword evidence="2" id="KW-1185">Reference proteome</keyword>
<dbReference type="Proteomes" id="UP000297229">
    <property type="component" value="Unassembled WGS sequence"/>
</dbReference>
<gene>
    <name evidence="1" type="ORF">BELL_0041g00200</name>
</gene>
<name>A0A4Z1K0R7_9HELO</name>